<evidence type="ECO:0000313" key="1">
    <source>
        <dbReference type="EMBL" id="QHT35001.1"/>
    </source>
</evidence>
<dbReference type="Gene3D" id="3.40.50.300">
    <property type="entry name" value="P-loop containing nucleotide triphosphate hydrolases"/>
    <property type="match status" value="1"/>
</dbReference>
<reference evidence="1" key="1">
    <citation type="journal article" date="2020" name="Nature">
        <title>Giant virus diversity and host interactions through global metagenomics.</title>
        <authorList>
            <person name="Schulz F."/>
            <person name="Roux S."/>
            <person name="Paez-Espino D."/>
            <person name="Jungbluth S."/>
            <person name="Walsh D.A."/>
            <person name="Denef V.J."/>
            <person name="McMahon K.D."/>
            <person name="Konstantinidis K.T."/>
            <person name="Eloe-Fadrosh E.A."/>
            <person name="Kyrpides N.C."/>
            <person name="Woyke T."/>
        </authorList>
    </citation>
    <scope>NUCLEOTIDE SEQUENCE</scope>
    <source>
        <strain evidence="1">GVMAG-M-3300009180-1</strain>
    </source>
</reference>
<protein>
    <submittedName>
        <fullName evidence="1">Uncharacterized protein</fullName>
    </submittedName>
</protein>
<sequence>MKFYESHYEDYIDSIKENNLHPELKTVLDNLPKTIAEFGNMIIYGPTGIGKYSQALNILQKYSASNLKYDKKITTQTEKQDYTYHISDVHYEVDMALLGCNSKILWRDVYMQIVDIITVKNDKSGIIVCKNFHMIHAELLDIFYSYMQQHSASICIRFIIITEHVSFIPNNIIQSCNIINLRRPTRKQYSMVINSRFDYDFINRQNHTTNGNILNAINVNEIVNCKEVKSFAIIKDGKIPKDIFNVICDNVIEEMKNHNKLSFVGFRDAIYDMLIYNLDITECIWYILYYFVQNEKMRDADVSDILDRCYMFLKYYNNNYRPIYHLESILFYFITKIYHYE</sequence>
<dbReference type="InterPro" id="IPR027417">
    <property type="entry name" value="P-loop_NTPase"/>
</dbReference>
<proteinExistence type="predicted"/>
<dbReference type="AlphaFoldDB" id="A0A6C0F285"/>
<organism evidence="1">
    <name type="scientific">viral metagenome</name>
    <dbReference type="NCBI Taxonomy" id="1070528"/>
    <lineage>
        <taxon>unclassified sequences</taxon>
        <taxon>metagenomes</taxon>
        <taxon>organismal metagenomes</taxon>
    </lineage>
</organism>
<accession>A0A6C0F285</accession>
<name>A0A6C0F285_9ZZZZ</name>
<dbReference type="EMBL" id="MN739011">
    <property type="protein sequence ID" value="QHT35001.1"/>
    <property type="molecule type" value="Genomic_DNA"/>
</dbReference>
<dbReference type="SUPFAM" id="SSF52540">
    <property type="entry name" value="P-loop containing nucleoside triphosphate hydrolases"/>
    <property type="match status" value="1"/>
</dbReference>